<dbReference type="EMBL" id="BAABDU010000003">
    <property type="protein sequence ID" value="GAA3760800.1"/>
    <property type="molecule type" value="Genomic_DNA"/>
</dbReference>
<accession>A0ABP7GCL4</accession>
<keyword evidence="2" id="KW-1185">Reference proteome</keyword>
<name>A0ABP7GCL4_9FLAO</name>
<evidence type="ECO:0000313" key="2">
    <source>
        <dbReference type="Proteomes" id="UP001500748"/>
    </source>
</evidence>
<reference evidence="2" key="1">
    <citation type="journal article" date="2019" name="Int. J. Syst. Evol. Microbiol.">
        <title>The Global Catalogue of Microorganisms (GCM) 10K type strain sequencing project: providing services to taxonomists for standard genome sequencing and annotation.</title>
        <authorList>
            <consortium name="The Broad Institute Genomics Platform"/>
            <consortium name="The Broad Institute Genome Sequencing Center for Infectious Disease"/>
            <person name="Wu L."/>
            <person name="Ma J."/>
        </authorList>
    </citation>
    <scope>NUCLEOTIDE SEQUENCE [LARGE SCALE GENOMIC DNA]</scope>
    <source>
        <strain evidence="2">JCM 17337</strain>
    </source>
</reference>
<dbReference type="RefSeq" id="WP_345141112.1">
    <property type="nucleotide sequence ID" value="NZ_BAABDU010000003.1"/>
</dbReference>
<proteinExistence type="predicted"/>
<sequence length="184" mass="22014">MMFDIVSVISKHTAFLENKLLQLDLSQRKSISKAFIRLFFLLPNAKECIKHHLKIEIEEDKTLSDLENNNLQYFKDALKNYNAEIDEYADNFEELEPMEINIISGFENCIHASQKSEYALYNFLLLIDILDYYENFSEKREYWNNLLKEEIEFQQRIAEQISNGESIEENVYLNRYQKVLFDEI</sequence>
<evidence type="ECO:0000313" key="1">
    <source>
        <dbReference type="EMBL" id="GAA3760800.1"/>
    </source>
</evidence>
<dbReference type="Proteomes" id="UP001500748">
    <property type="component" value="Unassembled WGS sequence"/>
</dbReference>
<organism evidence="1 2">
    <name type="scientific">Flavobacterium ginsengiterrae</name>
    <dbReference type="NCBI Taxonomy" id="871695"/>
    <lineage>
        <taxon>Bacteria</taxon>
        <taxon>Pseudomonadati</taxon>
        <taxon>Bacteroidota</taxon>
        <taxon>Flavobacteriia</taxon>
        <taxon>Flavobacteriales</taxon>
        <taxon>Flavobacteriaceae</taxon>
        <taxon>Flavobacterium</taxon>
    </lineage>
</organism>
<comment type="caution">
    <text evidence="1">The sequence shown here is derived from an EMBL/GenBank/DDBJ whole genome shotgun (WGS) entry which is preliminary data.</text>
</comment>
<protein>
    <submittedName>
        <fullName evidence="1">Uncharacterized protein</fullName>
    </submittedName>
</protein>
<gene>
    <name evidence="1" type="ORF">GCM10022423_09900</name>
</gene>